<dbReference type="Pfam" id="PF01436">
    <property type="entry name" value="NHL"/>
    <property type="match status" value="1"/>
</dbReference>
<sequence>MLTFSQDGELVGEWGGEEFAPEVDGVNQWPANVHGLFVDDEDRVWIGGNGDGDHVVLNFNADGVFIRSIGRKGQTAGNFDRATLGNPADITHDPESGETLIADGYINKRIIGFDQEGEFTRFWGAYAASPDDETREGSFDQSQASSNADGGADPESKTFGDIVHCIVKGPGDRIYVCDRRNNRLQVFETSDAGDTVFLQDIVFAPETGGTRTVSDVAFSPDNAFMYVSDMMNGQVWILDAKTYDFLGAVGRNGRYPGEFIWLHSVDVDSDGNIYTTEVNSGRRVQKFVFTGIK</sequence>
<proteinExistence type="predicted"/>
<dbReference type="PANTHER" id="PTHR10680:SF14">
    <property type="entry name" value="PEPTIDYL-GLYCINE ALPHA-AMIDATING MONOOXYGENASE"/>
    <property type="match status" value="1"/>
</dbReference>
<dbReference type="SUPFAM" id="SSF63829">
    <property type="entry name" value="Calcium-dependent phosphotriesterase"/>
    <property type="match status" value="1"/>
</dbReference>
<evidence type="ECO:0000256" key="3">
    <source>
        <dbReference type="ARBA" id="ARBA00023180"/>
    </source>
</evidence>
<keyword evidence="2" id="KW-0677">Repeat</keyword>
<dbReference type="Proteomes" id="UP001596116">
    <property type="component" value="Unassembled WGS sequence"/>
</dbReference>
<evidence type="ECO:0000313" key="5">
    <source>
        <dbReference type="EMBL" id="MFC6034544.1"/>
    </source>
</evidence>
<feature type="region of interest" description="Disordered" evidence="4">
    <location>
        <begin position="132"/>
        <end position="155"/>
    </location>
</feature>
<evidence type="ECO:0000256" key="1">
    <source>
        <dbReference type="ARBA" id="ARBA00022729"/>
    </source>
</evidence>
<dbReference type="Gene3D" id="2.120.10.30">
    <property type="entry name" value="TolB, C-terminal domain"/>
    <property type="match status" value="1"/>
</dbReference>
<dbReference type="InterPro" id="IPR011042">
    <property type="entry name" value="6-blade_b-propeller_TolB-like"/>
</dbReference>
<dbReference type="InterPro" id="IPR001258">
    <property type="entry name" value="NHL_repeat"/>
</dbReference>
<accession>A0ABW1KRT0</accession>
<feature type="compositionally biased region" description="Polar residues" evidence="4">
    <location>
        <begin position="139"/>
        <end position="148"/>
    </location>
</feature>
<dbReference type="PANTHER" id="PTHR10680">
    <property type="entry name" value="PEPTIDYL-GLYCINE ALPHA-AMIDATING MONOOXYGENASE"/>
    <property type="match status" value="1"/>
</dbReference>
<evidence type="ECO:0000256" key="4">
    <source>
        <dbReference type="SAM" id="MobiDB-lite"/>
    </source>
</evidence>
<keyword evidence="6" id="KW-1185">Reference proteome</keyword>
<name>A0ABW1KRT0_9PROT</name>
<keyword evidence="3" id="KW-0325">Glycoprotein</keyword>
<protein>
    <recommendedName>
        <fullName evidence="7">6-bladed beta-propeller</fullName>
    </recommendedName>
</protein>
<gene>
    <name evidence="5" type="ORF">ACFMB1_03255</name>
</gene>
<dbReference type="EMBL" id="JBHPON010000001">
    <property type="protein sequence ID" value="MFC6034544.1"/>
    <property type="molecule type" value="Genomic_DNA"/>
</dbReference>
<reference evidence="5 6" key="1">
    <citation type="submission" date="2024-09" db="EMBL/GenBank/DDBJ databases">
        <authorList>
            <person name="Zhang Z.-H."/>
        </authorList>
    </citation>
    <scope>NUCLEOTIDE SEQUENCE [LARGE SCALE GENOMIC DNA]</scope>
    <source>
        <strain evidence="5 6">HHTR114</strain>
    </source>
</reference>
<keyword evidence="1" id="KW-0732">Signal</keyword>
<dbReference type="RefSeq" id="WP_379880127.1">
    <property type="nucleotide sequence ID" value="NZ_JBHPON010000001.1"/>
</dbReference>
<comment type="caution">
    <text evidence="5">The sequence shown here is derived from an EMBL/GenBank/DDBJ whole genome shotgun (WGS) entry which is preliminary data.</text>
</comment>
<evidence type="ECO:0000313" key="6">
    <source>
        <dbReference type="Proteomes" id="UP001596116"/>
    </source>
</evidence>
<evidence type="ECO:0008006" key="7">
    <source>
        <dbReference type="Google" id="ProtNLM"/>
    </source>
</evidence>
<evidence type="ECO:0000256" key="2">
    <source>
        <dbReference type="ARBA" id="ARBA00022737"/>
    </source>
</evidence>
<organism evidence="5 6">
    <name type="scientific">Hyphococcus aureus</name>
    <dbReference type="NCBI Taxonomy" id="2666033"/>
    <lineage>
        <taxon>Bacteria</taxon>
        <taxon>Pseudomonadati</taxon>
        <taxon>Pseudomonadota</taxon>
        <taxon>Alphaproteobacteria</taxon>
        <taxon>Parvularculales</taxon>
        <taxon>Parvularculaceae</taxon>
        <taxon>Hyphococcus</taxon>
    </lineage>
</organism>